<feature type="region of interest" description="Disordered" evidence="1">
    <location>
        <begin position="126"/>
        <end position="187"/>
    </location>
</feature>
<gene>
    <name evidence="2" type="ORF">AWC38_SpisGene21047</name>
</gene>
<name>A0A2B4R8V2_STYPI</name>
<evidence type="ECO:0008006" key="4">
    <source>
        <dbReference type="Google" id="ProtNLM"/>
    </source>
</evidence>
<feature type="compositionally biased region" description="Basic and acidic residues" evidence="1">
    <location>
        <begin position="152"/>
        <end position="187"/>
    </location>
</feature>
<sequence>MPISCIGHCLTCLQTSSDMPHMTGRQASFFTALFLISQMFRDIVGQQCRAGGDLYSIYQMMLKDHTFKTFKFPPGTLECREACLVDDRCQSYNVVMFIAICELNNRTKEARPKDFVKDENRYYMPIGRKRGERTKRRRNDEEEERGGGLRRRKEEEEWRGGGFRRENEEEEERGGGMKRRNEGEEEE</sequence>
<keyword evidence="3" id="KW-1185">Reference proteome</keyword>
<dbReference type="AlphaFoldDB" id="A0A2B4R8V2"/>
<protein>
    <recommendedName>
        <fullName evidence="4">Apple domain-containing protein</fullName>
    </recommendedName>
</protein>
<dbReference type="EMBL" id="LSMT01000733">
    <property type="protein sequence ID" value="PFX14774.1"/>
    <property type="molecule type" value="Genomic_DNA"/>
</dbReference>
<dbReference type="OrthoDB" id="9973968at2759"/>
<dbReference type="Proteomes" id="UP000225706">
    <property type="component" value="Unassembled WGS sequence"/>
</dbReference>
<feature type="compositionally biased region" description="Basic residues" evidence="1">
    <location>
        <begin position="127"/>
        <end position="137"/>
    </location>
</feature>
<reference evidence="3" key="1">
    <citation type="journal article" date="2017" name="bioRxiv">
        <title>Comparative analysis of the genomes of Stylophora pistillata and Acropora digitifera provides evidence for extensive differences between species of corals.</title>
        <authorList>
            <person name="Voolstra C.R."/>
            <person name="Li Y."/>
            <person name="Liew Y.J."/>
            <person name="Baumgarten S."/>
            <person name="Zoccola D."/>
            <person name="Flot J.-F."/>
            <person name="Tambutte S."/>
            <person name="Allemand D."/>
            <person name="Aranda M."/>
        </authorList>
    </citation>
    <scope>NUCLEOTIDE SEQUENCE [LARGE SCALE GENOMIC DNA]</scope>
</reference>
<accession>A0A2B4R8V2</accession>
<comment type="caution">
    <text evidence="2">The sequence shown here is derived from an EMBL/GenBank/DDBJ whole genome shotgun (WGS) entry which is preliminary data.</text>
</comment>
<proteinExistence type="predicted"/>
<organism evidence="2 3">
    <name type="scientific">Stylophora pistillata</name>
    <name type="common">Smooth cauliflower coral</name>
    <dbReference type="NCBI Taxonomy" id="50429"/>
    <lineage>
        <taxon>Eukaryota</taxon>
        <taxon>Metazoa</taxon>
        <taxon>Cnidaria</taxon>
        <taxon>Anthozoa</taxon>
        <taxon>Hexacorallia</taxon>
        <taxon>Scleractinia</taxon>
        <taxon>Astrocoeniina</taxon>
        <taxon>Pocilloporidae</taxon>
        <taxon>Stylophora</taxon>
    </lineage>
</organism>
<evidence type="ECO:0000256" key="1">
    <source>
        <dbReference type="SAM" id="MobiDB-lite"/>
    </source>
</evidence>
<evidence type="ECO:0000313" key="2">
    <source>
        <dbReference type="EMBL" id="PFX14774.1"/>
    </source>
</evidence>
<evidence type="ECO:0000313" key="3">
    <source>
        <dbReference type="Proteomes" id="UP000225706"/>
    </source>
</evidence>